<reference evidence="2" key="1">
    <citation type="submission" date="2021-01" db="EMBL/GenBank/DDBJ databases">
        <authorList>
            <person name="Li R."/>
            <person name="Bekaert M."/>
        </authorList>
    </citation>
    <scope>NUCLEOTIDE SEQUENCE</scope>
    <source>
        <strain evidence="2">Farmed</strain>
    </source>
</reference>
<evidence type="ECO:0000313" key="2">
    <source>
        <dbReference type="EMBL" id="CAE1142535.1"/>
    </source>
</evidence>
<dbReference type="Proteomes" id="UP000597762">
    <property type="component" value="Unassembled WGS sequence"/>
</dbReference>
<keyword evidence="1" id="KW-1133">Transmembrane helix</keyword>
<dbReference type="EMBL" id="CAHIKZ030000029">
    <property type="protein sequence ID" value="CAE1142535.1"/>
    <property type="molecule type" value="Genomic_DNA"/>
</dbReference>
<keyword evidence="1" id="KW-0812">Transmembrane</keyword>
<keyword evidence="1" id="KW-0472">Membrane</keyword>
<sequence length="236" mass="27320">MRRPSFSFSIYSLFHPPILFLPPSCLVCHALLFFVSLSLYPLYLIKCDVLRFLFSISTPCILSFYFFPLFLFQHSNSTRLIVHLPLFLSPSLSLSLSPWHLSLFSSLPPVLFLLPFCQLLLLIYVLPFSLLHYQTILALFFLSIKYLSFSIYYCYSFFLPFLTSLSLSFKFFLTLLSNVPCSFFPLQNKTSHSLISRSSLSEFFFFLLLLTSTLPIFFSTSFSSPACFPSLLPYFI</sequence>
<feature type="transmembrane region" description="Helical" evidence="1">
    <location>
        <begin position="20"/>
        <end position="43"/>
    </location>
</feature>
<keyword evidence="3" id="KW-1185">Reference proteome</keyword>
<evidence type="ECO:0000256" key="1">
    <source>
        <dbReference type="SAM" id="Phobius"/>
    </source>
</evidence>
<name>A0A812AM54_ACAPH</name>
<accession>A0A812AM54</accession>
<comment type="caution">
    <text evidence="2">The sequence shown here is derived from an EMBL/GenBank/DDBJ whole genome shotgun (WGS) entry which is preliminary data.</text>
</comment>
<feature type="transmembrane region" description="Helical" evidence="1">
    <location>
        <begin position="167"/>
        <end position="186"/>
    </location>
</feature>
<dbReference type="AlphaFoldDB" id="A0A812AM54"/>
<evidence type="ECO:0000313" key="3">
    <source>
        <dbReference type="Proteomes" id="UP000597762"/>
    </source>
</evidence>
<feature type="transmembrane region" description="Helical" evidence="1">
    <location>
        <begin position="49"/>
        <end position="72"/>
    </location>
</feature>
<feature type="transmembrane region" description="Helical" evidence="1">
    <location>
        <begin position="198"/>
        <end position="218"/>
    </location>
</feature>
<organism evidence="2 3">
    <name type="scientific">Acanthosepion pharaonis</name>
    <name type="common">Pharaoh cuttlefish</name>
    <name type="synonym">Sepia pharaonis</name>
    <dbReference type="NCBI Taxonomy" id="158019"/>
    <lineage>
        <taxon>Eukaryota</taxon>
        <taxon>Metazoa</taxon>
        <taxon>Spiralia</taxon>
        <taxon>Lophotrochozoa</taxon>
        <taxon>Mollusca</taxon>
        <taxon>Cephalopoda</taxon>
        <taxon>Coleoidea</taxon>
        <taxon>Decapodiformes</taxon>
        <taxon>Sepiida</taxon>
        <taxon>Sepiina</taxon>
        <taxon>Sepiidae</taxon>
        <taxon>Acanthosepion</taxon>
    </lineage>
</organism>
<protein>
    <submittedName>
        <fullName evidence="2">Uncharacterized protein</fullName>
    </submittedName>
</protein>
<proteinExistence type="predicted"/>
<gene>
    <name evidence="2" type="ORF">SPHA_1091</name>
</gene>